<reference evidence="2" key="2">
    <citation type="journal article" date="2017" name="Nat. Plants">
        <title>The Aegilops tauschii genome reveals multiple impacts of transposons.</title>
        <authorList>
            <person name="Zhao G."/>
            <person name="Zou C."/>
            <person name="Li K."/>
            <person name="Wang K."/>
            <person name="Li T."/>
            <person name="Gao L."/>
            <person name="Zhang X."/>
            <person name="Wang H."/>
            <person name="Yang Z."/>
            <person name="Liu X."/>
            <person name="Jiang W."/>
            <person name="Mao L."/>
            <person name="Kong X."/>
            <person name="Jiao Y."/>
            <person name="Jia J."/>
        </authorList>
    </citation>
    <scope>NUCLEOTIDE SEQUENCE [LARGE SCALE GENOMIC DNA]</scope>
    <source>
        <strain evidence="2">cv. AL8/78</strain>
    </source>
</reference>
<protein>
    <submittedName>
        <fullName evidence="1">Uncharacterized protein</fullName>
    </submittedName>
</protein>
<reference evidence="1" key="3">
    <citation type="journal article" date="2017" name="Nature">
        <title>Genome sequence of the progenitor of the wheat D genome Aegilops tauschii.</title>
        <authorList>
            <person name="Luo M.C."/>
            <person name="Gu Y.Q."/>
            <person name="Puiu D."/>
            <person name="Wang H."/>
            <person name="Twardziok S.O."/>
            <person name="Deal K.R."/>
            <person name="Huo N."/>
            <person name="Zhu T."/>
            <person name="Wang L."/>
            <person name="Wang Y."/>
            <person name="McGuire P.E."/>
            <person name="Liu S."/>
            <person name="Long H."/>
            <person name="Ramasamy R.K."/>
            <person name="Rodriguez J.C."/>
            <person name="Van S.L."/>
            <person name="Yuan L."/>
            <person name="Wang Z."/>
            <person name="Xia Z."/>
            <person name="Xiao L."/>
            <person name="Anderson O.D."/>
            <person name="Ouyang S."/>
            <person name="Liang Y."/>
            <person name="Zimin A.V."/>
            <person name="Pertea G."/>
            <person name="Qi P."/>
            <person name="Bennetzen J.L."/>
            <person name="Dai X."/>
            <person name="Dawson M.W."/>
            <person name="Muller H.G."/>
            <person name="Kugler K."/>
            <person name="Rivarola-Duarte L."/>
            <person name="Spannagl M."/>
            <person name="Mayer K.F.X."/>
            <person name="Lu F.H."/>
            <person name="Bevan M.W."/>
            <person name="Leroy P."/>
            <person name="Li P."/>
            <person name="You F.M."/>
            <person name="Sun Q."/>
            <person name="Liu Z."/>
            <person name="Lyons E."/>
            <person name="Wicker T."/>
            <person name="Salzberg S.L."/>
            <person name="Devos K.M."/>
            <person name="Dvorak J."/>
        </authorList>
    </citation>
    <scope>NUCLEOTIDE SEQUENCE [LARGE SCALE GENOMIC DNA]</scope>
    <source>
        <strain evidence="1">cv. AL8/78</strain>
    </source>
</reference>
<proteinExistence type="predicted"/>
<dbReference type="EnsemblPlants" id="AET3Gv20262000.10">
    <property type="protein sequence ID" value="AET3Gv20262000.10"/>
    <property type="gene ID" value="AET3Gv20262000"/>
</dbReference>
<evidence type="ECO:0000313" key="1">
    <source>
        <dbReference type="EnsemblPlants" id="AET3Gv20262000.10"/>
    </source>
</evidence>
<reference evidence="2" key="1">
    <citation type="journal article" date="2014" name="Science">
        <title>Ancient hybridizations among the ancestral genomes of bread wheat.</title>
        <authorList>
            <consortium name="International Wheat Genome Sequencing Consortium,"/>
            <person name="Marcussen T."/>
            <person name="Sandve S.R."/>
            <person name="Heier L."/>
            <person name="Spannagl M."/>
            <person name="Pfeifer M."/>
            <person name="Jakobsen K.S."/>
            <person name="Wulff B.B."/>
            <person name="Steuernagel B."/>
            <person name="Mayer K.F."/>
            <person name="Olsen O.A."/>
        </authorList>
    </citation>
    <scope>NUCLEOTIDE SEQUENCE [LARGE SCALE GENOMIC DNA]</scope>
    <source>
        <strain evidence="2">cv. AL8/78</strain>
    </source>
</reference>
<dbReference type="AlphaFoldDB" id="A0A453E923"/>
<dbReference type="Proteomes" id="UP000015105">
    <property type="component" value="Chromosome 3D"/>
</dbReference>
<sequence>MDKEKFAMSGLFCSRVKSEWVGTHHFSFVTKGVRVRLGLWTCCYGAACLPSCTMGTQSHICQTKTQNIPIAKQSMMFNVFNHTISFQVARCRETDTNNSHR</sequence>
<dbReference type="Gramene" id="AET3Gv20262000.10">
    <property type="protein sequence ID" value="AET3Gv20262000.10"/>
    <property type="gene ID" value="AET3Gv20262000"/>
</dbReference>
<accession>A0A453E923</accession>
<name>A0A453E923_AEGTS</name>
<keyword evidence="2" id="KW-1185">Reference proteome</keyword>
<organism evidence="1 2">
    <name type="scientific">Aegilops tauschii subsp. strangulata</name>
    <name type="common">Goatgrass</name>
    <dbReference type="NCBI Taxonomy" id="200361"/>
    <lineage>
        <taxon>Eukaryota</taxon>
        <taxon>Viridiplantae</taxon>
        <taxon>Streptophyta</taxon>
        <taxon>Embryophyta</taxon>
        <taxon>Tracheophyta</taxon>
        <taxon>Spermatophyta</taxon>
        <taxon>Magnoliopsida</taxon>
        <taxon>Liliopsida</taxon>
        <taxon>Poales</taxon>
        <taxon>Poaceae</taxon>
        <taxon>BOP clade</taxon>
        <taxon>Pooideae</taxon>
        <taxon>Triticodae</taxon>
        <taxon>Triticeae</taxon>
        <taxon>Triticinae</taxon>
        <taxon>Aegilops</taxon>
    </lineage>
</organism>
<reference evidence="1" key="4">
    <citation type="submission" date="2019-03" db="UniProtKB">
        <authorList>
            <consortium name="EnsemblPlants"/>
        </authorList>
    </citation>
    <scope>IDENTIFICATION</scope>
</reference>
<evidence type="ECO:0000313" key="2">
    <source>
        <dbReference type="Proteomes" id="UP000015105"/>
    </source>
</evidence>
<reference evidence="1" key="5">
    <citation type="journal article" date="2021" name="G3 (Bethesda)">
        <title>Aegilops tauschii genome assembly Aet v5.0 features greater sequence contiguity and improved annotation.</title>
        <authorList>
            <person name="Wang L."/>
            <person name="Zhu T."/>
            <person name="Rodriguez J.C."/>
            <person name="Deal K.R."/>
            <person name="Dubcovsky J."/>
            <person name="McGuire P.E."/>
            <person name="Lux T."/>
            <person name="Spannagl M."/>
            <person name="Mayer K.F.X."/>
            <person name="Baldrich P."/>
            <person name="Meyers B.C."/>
            <person name="Huo N."/>
            <person name="Gu Y.Q."/>
            <person name="Zhou H."/>
            <person name="Devos K.M."/>
            <person name="Bennetzen J.L."/>
            <person name="Unver T."/>
            <person name="Budak H."/>
            <person name="Gulick P.J."/>
            <person name="Galiba G."/>
            <person name="Kalapos B."/>
            <person name="Nelson D.R."/>
            <person name="Li P."/>
            <person name="You F.M."/>
            <person name="Luo M.C."/>
            <person name="Dvorak J."/>
        </authorList>
    </citation>
    <scope>NUCLEOTIDE SEQUENCE [LARGE SCALE GENOMIC DNA]</scope>
    <source>
        <strain evidence="1">cv. AL8/78</strain>
    </source>
</reference>